<dbReference type="PATRIC" id="fig|665952.3.peg.476"/>
<dbReference type="InterPro" id="IPR011606">
    <property type="entry name" value="Brnchd-chn_aa_trnsp_permease"/>
</dbReference>
<evidence type="ECO:0000256" key="7">
    <source>
        <dbReference type="ARBA" id="ARBA00023136"/>
    </source>
</evidence>
<evidence type="ECO:0000256" key="3">
    <source>
        <dbReference type="ARBA" id="ARBA00022448"/>
    </source>
</evidence>
<reference evidence="9 10" key="1">
    <citation type="submission" date="2011-09" db="EMBL/GenBank/DDBJ databases">
        <title>The Genome Sequence of Bacillus smithii 7_3_47FAA.</title>
        <authorList>
            <consortium name="The Broad Institute Genome Sequencing Platform"/>
            <person name="Earl A."/>
            <person name="Ward D."/>
            <person name="Feldgarden M."/>
            <person name="Gevers D."/>
            <person name="Daigneault M."/>
            <person name="Strauss J."/>
            <person name="Allen-Vercoe E."/>
            <person name="Young S.K."/>
            <person name="Zeng Q."/>
            <person name="Gargeya S."/>
            <person name="Fitzgerald M."/>
            <person name="Haas B."/>
            <person name="Abouelleil A."/>
            <person name="Alvarado L."/>
            <person name="Arachchi H.M."/>
            <person name="Berlin A."/>
            <person name="Brown A."/>
            <person name="Chapman S.B."/>
            <person name="Chen Z."/>
            <person name="Dunbar C."/>
            <person name="Freedman E."/>
            <person name="Gearin G."/>
            <person name="Goldberg J."/>
            <person name="Griggs A."/>
            <person name="Gujja S."/>
            <person name="Heiman D."/>
            <person name="Howarth C."/>
            <person name="Larson L."/>
            <person name="Lui A."/>
            <person name="MacDonald P.J.P."/>
            <person name="Montmayeur A."/>
            <person name="Murphy C."/>
            <person name="Neiman D."/>
            <person name="Pearson M."/>
            <person name="Priest M."/>
            <person name="Roberts A."/>
            <person name="Saif S."/>
            <person name="Shea T."/>
            <person name="Shenoy N."/>
            <person name="Sisk P."/>
            <person name="Stolte C."/>
            <person name="Sykes S."/>
            <person name="Wortman J."/>
            <person name="Nusbaum C."/>
            <person name="Birren B."/>
        </authorList>
    </citation>
    <scope>NUCLEOTIDE SEQUENCE [LARGE SCALE GENOMIC DNA]</scope>
    <source>
        <strain evidence="9 10">7_3_47FAA</strain>
    </source>
</reference>
<feature type="transmembrane region" description="Helical" evidence="8">
    <location>
        <begin position="54"/>
        <end position="76"/>
    </location>
</feature>
<dbReference type="PANTHER" id="PTHR34979">
    <property type="entry name" value="INNER MEMBRANE PROTEIN YGAZ"/>
    <property type="match status" value="1"/>
</dbReference>
<name>G9QHS0_9BACI</name>
<evidence type="ECO:0000313" key="10">
    <source>
        <dbReference type="Proteomes" id="UP000011747"/>
    </source>
</evidence>
<evidence type="ECO:0000256" key="4">
    <source>
        <dbReference type="ARBA" id="ARBA00022475"/>
    </source>
</evidence>
<evidence type="ECO:0000256" key="6">
    <source>
        <dbReference type="ARBA" id="ARBA00022989"/>
    </source>
</evidence>
<dbReference type="RefSeq" id="WP_003352754.1">
    <property type="nucleotide sequence ID" value="NZ_JH414742.1"/>
</dbReference>
<dbReference type="GO" id="GO:1903785">
    <property type="term" value="P:L-valine transmembrane transport"/>
    <property type="evidence" value="ECO:0007669"/>
    <property type="project" value="TreeGrafter"/>
</dbReference>
<gene>
    <name evidence="9" type="ORF">HMPREF1015_01284</name>
</gene>
<dbReference type="AlphaFoldDB" id="G9QHS0"/>
<accession>G9QHS0</accession>
<dbReference type="GO" id="GO:0005886">
    <property type="term" value="C:plasma membrane"/>
    <property type="evidence" value="ECO:0007669"/>
    <property type="project" value="UniProtKB-SubCell"/>
</dbReference>
<dbReference type="PANTHER" id="PTHR34979:SF1">
    <property type="entry name" value="INNER MEMBRANE PROTEIN YGAZ"/>
    <property type="match status" value="1"/>
</dbReference>
<evidence type="ECO:0000256" key="1">
    <source>
        <dbReference type="ARBA" id="ARBA00004651"/>
    </source>
</evidence>
<organism evidence="9 10">
    <name type="scientific">Bacillus smithii 7_3_47FAA</name>
    <dbReference type="NCBI Taxonomy" id="665952"/>
    <lineage>
        <taxon>Bacteria</taxon>
        <taxon>Bacillati</taxon>
        <taxon>Bacillota</taxon>
        <taxon>Bacilli</taxon>
        <taxon>Bacillales</taxon>
        <taxon>Bacillaceae</taxon>
        <taxon>Bacillus</taxon>
    </lineage>
</organism>
<keyword evidence="5 8" id="KW-0812">Transmembrane</keyword>
<keyword evidence="10" id="KW-1185">Reference proteome</keyword>
<comment type="subcellular location">
    <subcellularLocation>
        <location evidence="1">Cell membrane</location>
        <topology evidence="1">Multi-pass membrane protein</topology>
    </subcellularLocation>
</comment>
<evidence type="ECO:0000256" key="5">
    <source>
        <dbReference type="ARBA" id="ARBA00022692"/>
    </source>
</evidence>
<keyword evidence="7 8" id="KW-0472">Membrane</keyword>
<proteinExistence type="inferred from homology"/>
<keyword evidence="6 8" id="KW-1133">Transmembrane helix</keyword>
<comment type="caution">
    <text evidence="9">The sequence shown here is derived from an EMBL/GenBank/DDBJ whole genome shotgun (WGS) entry which is preliminary data.</text>
</comment>
<keyword evidence="4" id="KW-1003">Cell membrane</keyword>
<evidence type="ECO:0000256" key="8">
    <source>
        <dbReference type="SAM" id="Phobius"/>
    </source>
</evidence>
<keyword evidence="3" id="KW-0813">Transport</keyword>
<protein>
    <submittedName>
        <fullName evidence="9">Azaleucine resistance protein AzlC</fullName>
    </submittedName>
</protein>
<sequence length="243" mass="26262">MAENARINTYSYPYSEEGFWQGAKDCVPTLLGYWSIGFAAGVVEKTAGLTIAEIVLISLILYAGSGQFIASGMIAAANPVSAIIFTIFFINLRHLLMSAAISPYFRHLPLWKNVLTGSLLTDETFGVAMNHLSNRAAGSFKWMLGLNVTAYVNWLIGNVAGGFFGEWIPDPNAFRLDFALPAMFIGLLVLQITSRKKWMVDLAVAICSASSIVILSFFVSGSTGVITAAIVAATAGVFIEKWK</sequence>
<feature type="transmembrane region" description="Helical" evidence="8">
    <location>
        <begin position="142"/>
        <end position="161"/>
    </location>
</feature>
<comment type="similarity">
    <text evidence="2">Belongs to the AzlC family.</text>
</comment>
<dbReference type="Proteomes" id="UP000011747">
    <property type="component" value="Unassembled WGS sequence"/>
</dbReference>
<evidence type="ECO:0000313" key="9">
    <source>
        <dbReference type="EMBL" id="EHL79308.1"/>
    </source>
</evidence>
<dbReference type="HOGENOM" id="CLU_065777_3_0_9"/>
<evidence type="ECO:0000256" key="2">
    <source>
        <dbReference type="ARBA" id="ARBA00010735"/>
    </source>
</evidence>
<feature type="transmembrane region" description="Helical" evidence="8">
    <location>
        <begin position="173"/>
        <end position="190"/>
    </location>
</feature>
<dbReference type="EMBL" id="ACWF01000019">
    <property type="protein sequence ID" value="EHL79308.1"/>
    <property type="molecule type" value="Genomic_DNA"/>
</dbReference>
<dbReference type="Pfam" id="PF03591">
    <property type="entry name" value="AzlC"/>
    <property type="match status" value="1"/>
</dbReference>
<feature type="transmembrane region" description="Helical" evidence="8">
    <location>
        <begin position="82"/>
        <end position="105"/>
    </location>
</feature>